<evidence type="ECO:0000259" key="11">
    <source>
        <dbReference type="Pfam" id="PF07992"/>
    </source>
</evidence>
<evidence type="ECO:0000259" key="10">
    <source>
        <dbReference type="Pfam" id="PF00724"/>
    </source>
</evidence>
<dbReference type="CDD" id="cd02803">
    <property type="entry name" value="OYE_like_FMN_family"/>
    <property type="match status" value="1"/>
</dbReference>
<evidence type="ECO:0000256" key="4">
    <source>
        <dbReference type="ARBA" id="ARBA00022630"/>
    </source>
</evidence>
<feature type="domain" description="NADH:flavin oxidoreductase/NADH oxidase N-terminal" evidence="10">
    <location>
        <begin position="7"/>
        <end position="362"/>
    </location>
</feature>
<evidence type="ECO:0000313" key="13">
    <source>
        <dbReference type="Proteomes" id="UP000307702"/>
    </source>
</evidence>
<dbReference type="InterPro" id="IPR013785">
    <property type="entry name" value="Aldolase_TIM"/>
</dbReference>
<dbReference type="SUPFAM" id="SSF51395">
    <property type="entry name" value="FMN-linked oxidoreductases"/>
    <property type="match status" value="1"/>
</dbReference>
<keyword evidence="13" id="KW-1185">Reference proteome</keyword>
<dbReference type="InterPro" id="IPR036188">
    <property type="entry name" value="FAD/NAD-bd_sf"/>
</dbReference>
<dbReference type="SUPFAM" id="SSF51905">
    <property type="entry name" value="FAD/NAD(P)-binding domain"/>
    <property type="match status" value="1"/>
</dbReference>
<evidence type="ECO:0000256" key="8">
    <source>
        <dbReference type="ARBA" id="ARBA00023004"/>
    </source>
</evidence>
<evidence type="ECO:0000256" key="2">
    <source>
        <dbReference type="ARBA" id="ARBA00001966"/>
    </source>
</evidence>
<evidence type="ECO:0000256" key="3">
    <source>
        <dbReference type="ARBA" id="ARBA00011048"/>
    </source>
</evidence>
<feature type="domain" description="FAD/NAD(P)-binding" evidence="11">
    <location>
        <begin position="408"/>
        <end position="670"/>
    </location>
</feature>
<sequence>MSNYQHLLKPGKIGGLTLRNRIIMAPMGSNYAEPDGHCGERIQAFYEARAKGGVGLITMGSIAIAFPAGTAEPYQVGISKDEFIPGLKKLADRVHAHGAKISLQLQHAGKTAVRDLAEGRELWVPSMPPAPPKNDIMQSVTNKELSTFVRPAADKPIKIRVMDKADIAQLIEWFAAAAKRAQQAGFDGIELHAAHSYILAGFLSNYYNKRDDEYGGNIENRARILLEIIAAIRQRIGDDFPVWLRLDAQELDTPGGITLEDCIAVTQMAEKAGFNAVSISAYSTLTNGSSFTAAPLVHKPAGFLDWTAKVSKAVSIPVIAVGRLEPDVADNAIATGQCDFVAMGRKLLADPELPNKLMANREGDIRPCIYCYVCVSQVFINQRVKCAANPSTGKEFELNVIMTDKPKNIIVIGGGPAGIEAAITASNRGHHVTLLERSSRLGGTLFFAALAYPENAKLLDFQIKQLAQSKVKVKLNTTATLELLHSLNADELFIATGASREMPDIKGATLKHVWSGEQLRQLLTGEVSASTRSQLNLQQRFMMASGKLLGLTKQLGALQKLSHLWMPLGKQVTIVGGGLVGLELAEFLAERGRHVTVLEASSKLGVELSIVRRWRVLDHLKQLGVTLITKAQVTAIDDKTVHYQAQEKHQSVLADTVVMASGIAADRRFADTLINAGHKVTVIGDNNEVAYIEGALNSGYRAGLSC</sequence>
<comment type="similarity">
    <text evidence="3">In the N-terminal section; belongs to the NADH:flavin oxidoreductase/NADH oxidase family.</text>
</comment>
<dbReference type="Pfam" id="PF00724">
    <property type="entry name" value="Oxidored_FMN"/>
    <property type="match status" value="1"/>
</dbReference>
<keyword evidence="6" id="KW-0479">Metal-binding</keyword>
<accession>A0A8H2JNS4</accession>
<dbReference type="GO" id="GO:0046872">
    <property type="term" value="F:metal ion binding"/>
    <property type="evidence" value="ECO:0007669"/>
    <property type="project" value="UniProtKB-KW"/>
</dbReference>
<evidence type="ECO:0000256" key="1">
    <source>
        <dbReference type="ARBA" id="ARBA00001917"/>
    </source>
</evidence>
<reference evidence="12 13" key="1">
    <citation type="submission" date="2019-05" db="EMBL/GenBank/DDBJ databases">
        <title>Colwellia ponticola sp. nov., isolated from seawater.</title>
        <authorList>
            <person name="Yoon J.-H."/>
        </authorList>
    </citation>
    <scope>NUCLEOTIDE SEQUENCE [LARGE SCALE GENOMIC DNA]</scope>
    <source>
        <strain evidence="12 13">OISW-25</strain>
    </source>
</reference>
<organism evidence="12 13">
    <name type="scientific">Colwellia ponticola</name>
    <dbReference type="NCBI Taxonomy" id="2304625"/>
    <lineage>
        <taxon>Bacteria</taxon>
        <taxon>Pseudomonadati</taxon>
        <taxon>Pseudomonadota</taxon>
        <taxon>Gammaproteobacteria</taxon>
        <taxon>Alteromonadales</taxon>
        <taxon>Colwelliaceae</taxon>
        <taxon>Colwellia</taxon>
    </lineage>
</organism>
<dbReference type="GO" id="GO:0016491">
    <property type="term" value="F:oxidoreductase activity"/>
    <property type="evidence" value="ECO:0007669"/>
    <property type="project" value="UniProtKB-KW"/>
</dbReference>
<evidence type="ECO:0000256" key="7">
    <source>
        <dbReference type="ARBA" id="ARBA00023002"/>
    </source>
</evidence>
<comment type="caution">
    <text evidence="12">The sequence shown here is derived from an EMBL/GenBank/DDBJ whole genome shotgun (WGS) entry which is preliminary data.</text>
</comment>
<dbReference type="Proteomes" id="UP000307702">
    <property type="component" value="Unassembled WGS sequence"/>
</dbReference>
<evidence type="ECO:0000313" key="12">
    <source>
        <dbReference type="EMBL" id="TMM46948.1"/>
    </source>
</evidence>
<evidence type="ECO:0000256" key="5">
    <source>
        <dbReference type="ARBA" id="ARBA00022643"/>
    </source>
</evidence>
<dbReference type="InterPro" id="IPR001155">
    <property type="entry name" value="OxRdtase_FMN_N"/>
</dbReference>
<comment type="cofactor">
    <cofactor evidence="2">
        <name>[4Fe-4S] cluster</name>
        <dbReference type="ChEBI" id="CHEBI:49883"/>
    </cofactor>
</comment>
<dbReference type="Gene3D" id="3.20.20.70">
    <property type="entry name" value="Aldolase class I"/>
    <property type="match status" value="1"/>
</dbReference>
<name>A0A8H2JNS4_9GAMM</name>
<keyword evidence="9" id="KW-0411">Iron-sulfur</keyword>
<keyword evidence="4" id="KW-0285">Flavoprotein</keyword>
<proteinExistence type="inferred from homology"/>
<dbReference type="PRINTS" id="PR00368">
    <property type="entry name" value="FADPNR"/>
</dbReference>
<evidence type="ECO:0000256" key="6">
    <source>
        <dbReference type="ARBA" id="ARBA00022723"/>
    </source>
</evidence>
<dbReference type="Gene3D" id="3.50.50.60">
    <property type="entry name" value="FAD/NAD(P)-binding domain"/>
    <property type="match status" value="1"/>
</dbReference>
<dbReference type="InterPro" id="IPR023753">
    <property type="entry name" value="FAD/NAD-binding_dom"/>
</dbReference>
<dbReference type="PANTHER" id="PTHR42917">
    <property type="entry name" value="2,4-DIENOYL-COA REDUCTASE"/>
    <property type="match status" value="1"/>
</dbReference>
<protein>
    <submittedName>
        <fullName evidence="12">FAD-dependent oxidoreductase</fullName>
    </submittedName>
</protein>
<dbReference type="PANTHER" id="PTHR42917:SF2">
    <property type="entry name" value="2,4-DIENOYL-COA REDUCTASE [(2E)-ENOYL-COA-PRODUCING]"/>
    <property type="match status" value="1"/>
</dbReference>
<dbReference type="OrthoDB" id="8523426at2"/>
<keyword evidence="8" id="KW-0408">Iron</keyword>
<keyword evidence="7" id="KW-0560">Oxidoreductase</keyword>
<comment type="cofactor">
    <cofactor evidence="1">
        <name>FMN</name>
        <dbReference type="ChEBI" id="CHEBI:58210"/>
    </cofactor>
</comment>
<dbReference type="PRINTS" id="PR00411">
    <property type="entry name" value="PNDRDTASEI"/>
</dbReference>
<keyword evidence="5" id="KW-0288">FMN</keyword>
<dbReference type="AlphaFoldDB" id="A0A8H2JNS4"/>
<dbReference type="RefSeq" id="WP_138620708.1">
    <property type="nucleotide sequence ID" value="NZ_SZVP01000002.1"/>
</dbReference>
<evidence type="ECO:0000256" key="9">
    <source>
        <dbReference type="ARBA" id="ARBA00023014"/>
    </source>
</evidence>
<dbReference type="GO" id="GO:0051536">
    <property type="term" value="F:iron-sulfur cluster binding"/>
    <property type="evidence" value="ECO:0007669"/>
    <property type="project" value="UniProtKB-KW"/>
</dbReference>
<dbReference type="InterPro" id="IPR051793">
    <property type="entry name" value="NADH:flavin_oxidoreductase"/>
</dbReference>
<gene>
    <name evidence="12" type="ORF">FCS21_04065</name>
</gene>
<dbReference type="EMBL" id="SZVP01000002">
    <property type="protein sequence ID" value="TMM46948.1"/>
    <property type="molecule type" value="Genomic_DNA"/>
</dbReference>
<dbReference type="Pfam" id="PF07992">
    <property type="entry name" value="Pyr_redox_2"/>
    <property type="match status" value="1"/>
</dbReference>
<dbReference type="GO" id="GO:0010181">
    <property type="term" value="F:FMN binding"/>
    <property type="evidence" value="ECO:0007669"/>
    <property type="project" value="InterPro"/>
</dbReference>
<dbReference type="Gene3D" id="3.40.50.720">
    <property type="entry name" value="NAD(P)-binding Rossmann-like Domain"/>
    <property type="match status" value="1"/>
</dbReference>